<comment type="caution">
    <text evidence="3">The sequence shown here is derived from an EMBL/GenBank/DDBJ whole genome shotgun (WGS) entry which is preliminary data.</text>
</comment>
<keyword evidence="4" id="KW-1185">Reference proteome</keyword>
<evidence type="ECO:0000256" key="2">
    <source>
        <dbReference type="SAM" id="Phobius"/>
    </source>
</evidence>
<dbReference type="AlphaFoldDB" id="A0AAW1W7Q2"/>
<reference evidence="3 4" key="1">
    <citation type="journal article" date="2023" name="G3 (Bethesda)">
        <title>A chromosome-length genome assembly and annotation of blackberry (Rubus argutus, cv. 'Hillquist').</title>
        <authorList>
            <person name="Bruna T."/>
            <person name="Aryal R."/>
            <person name="Dudchenko O."/>
            <person name="Sargent D.J."/>
            <person name="Mead D."/>
            <person name="Buti M."/>
            <person name="Cavallini A."/>
            <person name="Hytonen T."/>
            <person name="Andres J."/>
            <person name="Pham M."/>
            <person name="Weisz D."/>
            <person name="Mascagni F."/>
            <person name="Usai G."/>
            <person name="Natali L."/>
            <person name="Bassil N."/>
            <person name="Fernandez G.E."/>
            <person name="Lomsadze A."/>
            <person name="Armour M."/>
            <person name="Olukolu B."/>
            <person name="Poorten T."/>
            <person name="Britton C."/>
            <person name="Davik J."/>
            <person name="Ashrafi H."/>
            <person name="Aiden E.L."/>
            <person name="Borodovsky M."/>
            <person name="Worthington M."/>
        </authorList>
    </citation>
    <scope>NUCLEOTIDE SEQUENCE [LARGE SCALE GENOMIC DNA]</scope>
    <source>
        <strain evidence="3">PI 553951</strain>
    </source>
</reference>
<evidence type="ECO:0000313" key="4">
    <source>
        <dbReference type="Proteomes" id="UP001457282"/>
    </source>
</evidence>
<gene>
    <name evidence="3" type="ORF">M0R45_028447</name>
</gene>
<protein>
    <submittedName>
        <fullName evidence="3">Uncharacterized protein</fullName>
    </submittedName>
</protein>
<keyword evidence="2" id="KW-0472">Membrane</keyword>
<name>A0AAW1W7Q2_RUBAR</name>
<keyword evidence="2" id="KW-1133">Transmembrane helix</keyword>
<keyword evidence="1" id="KW-0175">Coiled coil</keyword>
<organism evidence="3 4">
    <name type="scientific">Rubus argutus</name>
    <name type="common">Southern blackberry</name>
    <dbReference type="NCBI Taxonomy" id="59490"/>
    <lineage>
        <taxon>Eukaryota</taxon>
        <taxon>Viridiplantae</taxon>
        <taxon>Streptophyta</taxon>
        <taxon>Embryophyta</taxon>
        <taxon>Tracheophyta</taxon>
        <taxon>Spermatophyta</taxon>
        <taxon>Magnoliopsida</taxon>
        <taxon>eudicotyledons</taxon>
        <taxon>Gunneridae</taxon>
        <taxon>Pentapetalae</taxon>
        <taxon>rosids</taxon>
        <taxon>fabids</taxon>
        <taxon>Rosales</taxon>
        <taxon>Rosaceae</taxon>
        <taxon>Rosoideae</taxon>
        <taxon>Rosoideae incertae sedis</taxon>
        <taxon>Rubus</taxon>
    </lineage>
</organism>
<dbReference type="Proteomes" id="UP001457282">
    <property type="component" value="Unassembled WGS sequence"/>
</dbReference>
<feature type="coiled-coil region" evidence="1">
    <location>
        <begin position="34"/>
        <end position="68"/>
    </location>
</feature>
<evidence type="ECO:0000256" key="1">
    <source>
        <dbReference type="SAM" id="Coils"/>
    </source>
</evidence>
<feature type="transmembrane region" description="Helical" evidence="2">
    <location>
        <begin position="6"/>
        <end position="25"/>
    </location>
</feature>
<evidence type="ECO:0000313" key="3">
    <source>
        <dbReference type="EMBL" id="KAK9919873.1"/>
    </source>
</evidence>
<proteinExistence type="predicted"/>
<sequence length="121" mass="13710">MNNSVDFSRVVFAVIGFSASLTLFVPNVKKWHRQQVTTEKLRIINEALEQAEERVAKFQERHDRMLGQMCSYYLTNKELEEALAGARAAVNDASEFAAQLRKMQLTIISSFPGDQLTKSQA</sequence>
<accession>A0AAW1W7Q2</accession>
<keyword evidence="2" id="KW-0812">Transmembrane</keyword>
<dbReference type="EMBL" id="JBEDUW010000006">
    <property type="protein sequence ID" value="KAK9919873.1"/>
    <property type="molecule type" value="Genomic_DNA"/>
</dbReference>